<reference evidence="2" key="1">
    <citation type="journal article" date="2015" name="Nat. Genet.">
        <title>The genome and transcriptome of the zoonotic hookworm Ancylostoma ceylanicum identify infection-specific gene families.</title>
        <authorList>
            <person name="Schwarz E.M."/>
            <person name="Hu Y."/>
            <person name="Antoshechkin I."/>
            <person name="Miller M.M."/>
            <person name="Sternberg P.W."/>
            <person name="Aroian R.V."/>
        </authorList>
    </citation>
    <scope>NUCLEOTIDE SEQUENCE</scope>
    <source>
        <strain evidence="2">HY135</strain>
    </source>
</reference>
<keyword evidence="2" id="KW-1185">Reference proteome</keyword>
<protein>
    <submittedName>
        <fullName evidence="1">Uncharacterized protein</fullName>
    </submittedName>
</protein>
<accession>A0A016UBU3</accession>
<dbReference type="Proteomes" id="UP000024635">
    <property type="component" value="Unassembled WGS sequence"/>
</dbReference>
<sequence length="107" mass="12220">MSYMEVCITTTNIEPGIDSEPQTAVDKRLQTAVDKRWDRGAAFLGRETRANMQSPYVSTEKRRATFLHLVNGCLKFTGYALLENLKQLCEIQRYTFKTVTASLRVLL</sequence>
<proteinExistence type="predicted"/>
<dbReference type="AlphaFoldDB" id="A0A016UBU3"/>
<comment type="caution">
    <text evidence="1">The sequence shown here is derived from an EMBL/GenBank/DDBJ whole genome shotgun (WGS) entry which is preliminary data.</text>
</comment>
<gene>
    <name evidence="1" type="primary">Acey_s0045.g1098</name>
    <name evidence="1" type="ORF">Y032_0045g1098</name>
</gene>
<evidence type="ECO:0000313" key="1">
    <source>
        <dbReference type="EMBL" id="EYC12804.1"/>
    </source>
</evidence>
<dbReference type="EMBL" id="JARK01001381">
    <property type="protein sequence ID" value="EYC12804.1"/>
    <property type="molecule type" value="Genomic_DNA"/>
</dbReference>
<evidence type="ECO:0000313" key="2">
    <source>
        <dbReference type="Proteomes" id="UP000024635"/>
    </source>
</evidence>
<organism evidence="1 2">
    <name type="scientific">Ancylostoma ceylanicum</name>
    <dbReference type="NCBI Taxonomy" id="53326"/>
    <lineage>
        <taxon>Eukaryota</taxon>
        <taxon>Metazoa</taxon>
        <taxon>Ecdysozoa</taxon>
        <taxon>Nematoda</taxon>
        <taxon>Chromadorea</taxon>
        <taxon>Rhabditida</taxon>
        <taxon>Rhabditina</taxon>
        <taxon>Rhabditomorpha</taxon>
        <taxon>Strongyloidea</taxon>
        <taxon>Ancylostomatidae</taxon>
        <taxon>Ancylostomatinae</taxon>
        <taxon>Ancylostoma</taxon>
    </lineage>
</organism>
<name>A0A016UBU3_9BILA</name>